<dbReference type="EC" id="2.3.2.27" evidence="3"/>
<keyword evidence="5" id="KW-0934">Plastid</keyword>
<name>A0A7G2ERR4_ARATH</name>
<dbReference type="InterPro" id="IPR013083">
    <property type="entry name" value="Znf_RING/FYVE/PHD"/>
</dbReference>
<dbReference type="GO" id="GO:0008270">
    <property type="term" value="F:zinc ion binding"/>
    <property type="evidence" value="ECO:0007669"/>
    <property type="project" value="UniProtKB-KW"/>
</dbReference>
<dbReference type="Pfam" id="PF11523">
    <property type="entry name" value="DUF3223"/>
    <property type="match status" value="1"/>
</dbReference>
<dbReference type="GO" id="GO:0009507">
    <property type="term" value="C:chloroplast"/>
    <property type="evidence" value="ECO:0007669"/>
    <property type="project" value="UniProtKB-SubCell"/>
</dbReference>
<accession>A0A7G2ERR4</accession>
<dbReference type="Pfam" id="PF13639">
    <property type="entry name" value="zf-RING_2"/>
    <property type="match status" value="1"/>
</dbReference>
<dbReference type="PANTHER" id="PTHR33415:SF4">
    <property type="entry name" value="DCL PROTEIN (DUF3223)"/>
    <property type="match status" value="1"/>
</dbReference>
<protein>
    <recommendedName>
        <fullName evidence="3">RING-type E3 ubiquitin transferase</fullName>
        <ecNumber evidence="3">2.3.2.27</ecNumber>
    </recommendedName>
</protein>
<comment type="subcellular location">
    <subcellularLocation>
        <location evidence="2">Plastid</location>
        <location evidence="2">Chloroplast</location>
    </subcellularLocation>
</comment>
<reference evidence="14 15" key="1">
    <citation type="submission" date="2020-09" db="EMBL/GenBank/DDBJ databases">
        <authorList>
            <person name="Ashkenazy H."/>
        </authorList>
    </citation>
    <scope>NUCLEOTIDE SEQUENCE [LARGE SCALE GENOMIC DNA]</scope>
    <source>
        <strain evidence="15">cv. Cdm-0</strain>
    </source>
</reference>
<dbReference type="Gene3D" id="3.30.40.10">
    <property type="entry name" value="Zinc/RING finger domain, C3HC4 (zinc finger)"/>
    <property type="match status" value="1"/>
</dbReference>
<evidence type="ECO:0000256" key="11">
    <source>
        <dbReference type="ARBA" id="ARBA00022946"/>
    </source>
</evidence>
<keyword evidence="8 12" id="KW-0863">Zinc-finger</keyword>
<dbReference type="Pfam" id="PF14369">
    <property type="entry name" value="Zn_ribbon_19"/>
    <property type="match status" value="1"/>
</dbReference>
<evidence type="ECO:0000256" key="8">
    <source>
        <dbReference type="ARBA" id="ARBA00022771"/>
    </source>
</evidence>
<keyword evidence="4" id="KW-0150">Chloroplast</keyword>
<keyword evidence="10" id="KW-0862">Zinc</keyword>
<dbReference type="SUPFAM" id="SSF57850">
    <property type="entry name" value="RING/U-box"/>
    <property type="match status" value="1"/>
</dbReference>
<dbReference type="GO" id="GO:0009658">
    <property type="term" value="P:chloroplast organization"/>
    <property type="evidence" value="ECO:0007669"/>
    <property type="project" value="UniProtKB-ARBA"/>
</dbReference>
<dbReference type="GO" id="GO:1901259">
    <property type="term" value="P:chloroplast rRNA processing"/>
    <property type="evidence" value="ECO:0007669"/>
    <property type="project" value="UniProtKB-ARBA"/>
</dbReference>
<dbReference type="PANTHER" id="PTHR33415">
    <property type="entry name" value="PROTEIN EMBRYO DEFECTIVE 514"/>
    <property type="match status" value="1"/>
</dbReference>
<evidence type="ECO:0000256" key="9">
    <source>
        <dbReference type="ARBA" id="ARBA00022786"/>
    </source>
</evidence>
<dbReference type="InterPro" id="IPR044673">
    <property type="entry name" value="DCL-like"/>
</dbReference>
<keyword evidence="11" id="KW-0809">Transit peptide</keyword>
<evidence type="ECO:0000256" key="5">
    <source>
        <dbReference type="ARBA" id="ARBA00022640"/>
    </source>
</evidence>
<dbReference type="Pfam" id="PF06547">
    <property type="entry name" value="DUF1117"/>
    <property type="match status" value="1"/>
</dbReference>
<evidence type="ECO:0000259" key="13">
    <source>
        <dbReference type="PROSITE" id="PS50089"/>
    </source>
</evidence>
<keyword evidence="9" id="KW-0833">Ubl conjugation pathway</keyword>
<dbReference type="InterPro" id="IPR039525">
    <property type="entry name" value="RNF126-like_zinc-ribbon"/>
</dbReference>
<evidence type="ECO:0000256" key="1">
    <source>
        <dbReference type="ARBA" id="ARBA00000900"/>
    </source>
</evidence>
<evidence type="ECO:0000256" key="4">
    <source>
        <dbReference type="ARBA" id="ARBA00022528"/>
    </source>
</evidence>
<evidence type="ECO:0000256" key="6">
    <source>
        <dbReference type="ARBA" id="ARBA00022679"/>
    </source>
</evidence>
<evidence type="ECO:0000256" key="7">
    <source>
        <dbReference type="ARBA" id="ARBA00022723"/>
    </source>
</evidence>
<dbReference type="EMBL" id="LR881468">
    <property type="protein sequence ID" value="CAD5325034.1"/>
    <property type="molecule type" value="Genomic_DNA"/>
</dbReference>
<dbReference type="FunFam" id="3.10.450.40:FF:000008">
    <property type="entry name" value="Protein DCL, chloroplastic"/>
    <property type="match status" value="1"/>
</dbReference>
<evidence type="ECO:0000256" key="12">
    <source>
        <dbReference type="PROSITE-ProRule" id="PRU00175"/>
    </source>
</evidence>
<keyword evidence="6" id="KW-0808">Transferase</keyword>
<dbReference type="InterPro" id="IPR001841">
    <property type="entry name" value="Znf_RING"/>
</dbReference>
<dbReference type="GO" id="GO:0061630">
    <property type="term" value="F:ubiquitin protein ligase activity"/>
    <property type="evidence" value="ECO:0007669"/>
    <property type="project" value="UniProtKB-EC"/>
</dbReference>
<evidence type="ECO:0000256" key="3">
    <source>
        <dbReference type="ARBA" id="ARBA00012483"/>
    </source>
</evidence>
<evidence type="ECO:0000256" key="10">
    <source>
        <dbReference type="ARBA" id="ARBA00022833"/>
    </source>
</evidence>
<evidence type="ECO:0000313" key="14">
    <source>
        <dbReference type="EMBL" id="CAD5325034.1"/>
    </source>
</evidence>
<dbReference type="AlphaFoldDB" id="A0A7G2ERR4"/>
<gene>
    <name evidence="14" type="ORF">AT9943_LOCUS12894</name>
</gene>
<dbReference type="Proteomes" id="UP000516314">
    <property type="component" value="Chromosome 3"/>
</dbReference>
<dbReference type="FunFam" id="3.30.40.10:FF:000022">
    <property type="entry name" value="E3 ubiquitin-protein ligase RING1-like"/>
    <property type="match status" value="1"/>
</dbReference>
<dbReference type="SMART" id="SM00184">
    <property type="entry name" value="RING"/>
    <property type="match status" value="1"/>
</dbReference>
<evidence type="ECO:0000256" key="2">
    <source>
        <dbReference type="ARBA" id="ARBA00004229"/>
    </source>
</evidence>
<proteinExistence type="predicted"/>
<evidence type="ECO:0000313" key="15">
    <source>
        <dbReference type="Proteomes" id="UP000516314"/>
    </source>
</evidence>
<dbReference type="Gene3D" id="3.10.450.40">
    <property type="match status" value="1"/>
</dbReference>
<sequence length="556" mass="62117">MTSLLLLRTLPLLRNGFLNHRHQVGIVAGGILSHRRRLLCSLADRPQFYENNDSDSPVEGSGAAAMNVTSPVVDNSWRYEDPDYRKWKNLEAEILRDIEPISLLAKEILHSDRYLDGERLDFEDEKIVMEKLLPYHPYSKDKIGCGLDFIMVDRHPQFRHSRCLFVVRTDGGWIDFSYQKCLRAYVRDKYPSHAESCTRFISVWEDQDANAGVLCPYCNGGFIEEIEDSSNSTVAAIPASTPEVRSVEETHRSIIRRRRSNRRTSFNPVIVLHGGGGGGAGERVENEEGDGATRERRAYEFYYDDGSGSGLRPLPDSVSEILMGSGFERLLEQLSQIEASGNGIGRSGNPPASKSAIESLPRVEISDCHTKAEANCAVCTEVFEAGIEGREMPCKHIFHGDCIVPWLSIRNSCPVCRFELPSDPIQRSNEEEHAVGMTIWRLPGGGFAVGRFNAGVREGERILPVVLTEMDGGGLGSNEGPRRISWVRAHETPEMSRNGGRSGNGGRLRRAVRGMVSFMRRVRPNRGSSNSNVIDLDSDGETRVMNRSTSLIRRFF</sequence>
<organism evidence="14 15">
    <name type="scientific">Arabidopsis thaliana</name>
    <name type="common">Mouse-ear cress</name>
    <dbReference type="NCBI Taxonomy" id="3702"/>
    <lineage>
        <taxon>Eukaryota</taxon>
        <taxon>Viridiplantae</taxon>
        <taxon>Streptophyta</taxon>
        <taxon>Embryophyta</taxon>
        <taxon>Tracheophyta</taxon>
        <taxon>Spermatophyta</taxon>
        <taxon>Magnoliopsida</taxon>
        <taxon>eudicotyledons</taxon>
        <taxon>Gunneridae</taxon>
        <taxon>Pentapetalae</taxon>
        <taxon>rosids</taxon>
        <taxon>malvids</taxon>
        <taxon>Brassicales</taxon>
        <taxon>Brassicaceae</taxon>
        <taxon>Camelineae</taxon>
        <taxon>Arabidopsis</taxon>
    </lineage>
</organism>
<dbReference type="PROSITE" id="PS50089">
    <property type="entry name" value="ZF_RING_2"/>
    <property type="match status" value="1"/>
</dbReference>
<comment type="catalytic activity">
    <reaction evidence="1">
        <text>S-ubiquitinyl-[E2 ubiquitin-conjugating enzyme]-L-cysteine + [acceptor protein]-L-lysine = [E2 ubiquitin-conjugating enzyme]-L-cysteine + N(6)-ubiquitinyl-[acceptor protein]-L-lysine.</text>
        <dbReference type="EC" id="2.3.2.27"/>
    </reaction>
</comment>
<feature type="domain" description="RING-type" evidence="13">
    <location>
        <begin position="376"/>
        <end position="417"/>
    </location>
</feature>
<dbReference type="InterPro" id="IPR010543">
    <property type="entry name" value="DUF1117"/>
</dbReference>
<keyword evidence="7" id="KW-0479">Metal-binding</keyword>